<evidence type="ECO:0000313" key="1">
    <source>
        <dbReference type="EMBL" id="TGZ37089.1"/>
    </source>
</evidence>
<protein>
    <submittedName>
        <fullName evidence="1">Uncharacterized protein</fullName>
    </submittedName>
</protein>
<proteinExistence type="predicted"/>
<comment type="caution">
    <text evidence="1">The sequence shown here is derived from an EMBL/GenBank/DDBJ whole genome shotgun (WGS) entry which is preliminary data.</text>
</comment>
<keyword evidence="2" id="KW-1185">Reference proteome</keyword>
<accession>A0A4S2JQJ7</accession>
<dbReference type="OrthoDB" id="6230978at2759"/>
<reference evidence="1 2" key="1">
    <citation type="journal article" date="2019" name="BMC Genomics">
        <title>New insights from Opisthorchis felineus genome: update on genomics of the epidemiologically important liver flukes.</title>
        <authorList>
            <person name="Ershov N.I."/>
            <person name="Mordvinov V.A."/>
            <person name="Prokhortchouk E.B."/>
            <person name="Pakharukova M.Y."/>
            <person name="Gunbin K.V."/>
            <person name="Ustyantsev K."/>
            <person name="Genaev M.A."/>
            <person name="Blinov A.G."/>
            <person name="Mazur A."/>
            <person name="Boulygina E."/>
            <person name="Tsygankova S."/>
            <person name="Khrameeva E."/>
            <person name="Chekanov N."/>
            <person name="Fan G."/>
            <person name="Xiao A."/>
            <person name="Zhang H."/>
            <person name="Xu X."/>
            <person name="Yang H."/>
            <person name="Solovyev V."/>
            <person name="Lee S.M."/>
            <person name="Liu X."/>
            <person name="Afonnikov D.A."/>
            <person name="Skryabin K.G."/>
        </authorList>
    </citation>
    <scope>NUCLEOTIDE SEQUENCE [LARGE SCALE GENOMIC DNA]</scope>
    <source>
        <strain evidence="1">AK-0245</strain>
        <tissue evidence="1">Whole organism</tissue>
    </source>
</reference>
<sequence length="628" mass="71149">MTDQLPGIISSDLGVIFDSLDTLIRNKETDGLRYALSGEDVQSQMNGNLAEFTHWACGWIGKLSTNLDEDILSILHLLLQSMPLQFDVGECLLLLTGQLTQLRTNANVRYLLKPLANCITLTNFTKFARIRPVINEITASLMHKSRVHLEQPKVSELPKMLETVIDFYSDVLVNYRFREGHDEGDAFFTANLLFLFAVPLLVLDYTSEFESLFSHSLRLINQSKNTPYALLAKATRLSELGDEGNSEASAENYPCLIFTSLLGILSYVMLHATPKELHNSWPLVFSKAHYINLVHPILNFTLTARSYPNLQNTEHEEKKISALKSPPEVIQKKTISRSLELLQAILHFCLNPLNSTWWSEEHMDYIWLLKKLAIQPISGETLPEVVTDSISIIDKLFGMSTYSARYRLFCRILDPRQPGEHHGWRGHMITLCKDYLHQAWLECLNAGPTAVAAQECEAGEETPCLPFEQRCLGQLAELIFVYPLPSSTDTLIDQSSWVLAALNMALYILLRCNTICMNRDLFPTLGVTPNVGIAPYRALLRQTNSSSRFDDFFLKPLEKDLNCQITGIQARVHAFELSLNSAANSTEKNRLNTELNVQQSTLLRLRLLQVTLEHVQKAHRDLYSQVIL</sequence>
<organism evidence="1 2">
    <name type="scientific">Opisthorchis felineus</name>
    <dbReference type="NCBI Taxonomy" id="147828"/>
    <lineage>
        <taxon>Eukaryota</taxon>
        <taxon>Metazoa</taxon>
        <taxon>Spiralia</taxon>
        <taxon>Lophotrochozoa</taxon>
        <taxon>Platyhelminthes</taxon>
        <taxon>Trematoda</taxon>
        <taxon>Digenea</taxon>
        <taxon>Opisthorchiida</taxon>
        <taxon>Opisthorchiata</taxon>
        <taxon>Opisthorchiidae</taxon>
        <taxon>Opisthorchis</taxon>
    </lineage>
</organism>
<dbReference type="Proteomes" id="UP000308267">
    <property type="component" value="Unassembled WGS sequence"/>
</dbReference>
<dbReference type="EMBL" id="SJOL01013088">
    <property type="protein sequence ID" value="TGZ37089.1"/>
    <property type="molecule type" value="Genomic_DNA"/>
</dbReference>
<name>A0A4S2JQJ7_OPIFE</name>
<dbReference type="AlphaFoldDB" id="A0A4S2JQJ7"/>
<gene>
    <name evidence="1" type="ORF">CRM22_011366</name>
</gene>
<evidence type="ECO:0000313" key="2">
    <source>
        <dbReference type="Proteomes" id="UP000308267"/>
    </source>
</evidence>